<keyword evidence="3" id="KW-0808">Transferase</keyword>
<dbReference type="Proteomes" id="UP001159427">
    <property type="component" value="Unassembled WGS sequence"/>
</dbReference>
<keyword evidence="8" id="KW-0460">Magnesium</keyword>
<keyword evidence="7" id="KW-0067">ATP-binding</keyword>
<reference evidence="11 12" key="1">
    <citation type="submission" date="2022-05" db="EMBL/GenBank/DDBJ databases">
        <authorList>
            <consortium name="Genoscope - CEA"/>
            <person name="William W."/>
        </authorList>
    </citation>
    <scope>NUCLEOTIDE SEQUENCE [LARGE SCALE GENOMIC DNA]</scope>
</reference>
<name>A0ABN8SJK2_9CNID</name>
<evidence type="ECO:0000256" key="6">
    <source>
        <dbReference type="ARBA" id="ARBA00022741"/>
    </source>
</evidence>
<comment type="caution">
    <text evidence="11">The sequence shown here is derived from an EMBL/GenBank/DDBJ whole genome shotgun (WGS) entry which is preliminary data.</text>
</comment>
<dbReference type="EMBL" id="CALNXI010002994">
    <property type="protein sequence ID" value="CAH3191749.1"/>
    <property type="molecule type" value="Genomic_DNA"/>
</dbReference>
<evidence type="ECO:0000256" key="3">
    <source>
        <dbReference type="ARBA" id="ARBA00022679"/>
    </source>
</evidence>
<dbReference type="SMART" id="SM01265">
    <property type="entry name" value="Mab-21"/>
    <property type="match status" value="1"/>
</dbReference>
<keyword evidence="4" id="KW-0548">Nucleotidyltransferase</keyword>
<evidence type="ECO:0000256" key="5">
    <source>
        <dbReference type="ARBA" id="ARBA00022723"/>
    </source>
</evidence>
<comment type="cofactor">
    <cofactor evidence="1">
        <name>Mg(2+)</name>
        <dbReference type="ChEBI" id="CHEBI:18420"/>
    </cofactor>
</comment>
<protein>
    <submittedName>
        <fullName evidence="11">Uncharacterized protein</fullName>
    </submittedName>
</protein>
<accession>A0ABN8SJK2</accession>
<feature type="domain" description="Mab-21-like HhH/H2TH-like" evidence="10">
    <location>
        <begin position="561"/>
        <end position="649"/>
    </location>
</feature>
<dbReference type="InterPro" id="IPR024810">
    <property type="entry name" value="MAB21L/cGLR"/>
</dbReference>
<proteinExistence type="inferred from homology"/>
<gene>
    <name evidence="11" type="ORF">PEVE_00022371</name>
</gene>
<evidence type="ECO:0000313" key="11">
    <source>
        <dbReference type="EMBL" id="CAH3191749.1"/>
    </source>
</evidence>
<dbReference type="Pfam" id="PF20266">
    <property type="entry name" value="Mab-21_C"/>
    <property type="match status" value="2"/>
</dbReference>
<dbReference type="PANTHER" id="PTHR10656:SF42">
    <property type="entry name" value="CYCLIC GMP-AMP SYNTHASE-LIKE PROTEIN-RELATED"/>
    <property type="match status" value="1"/>
</dbReference>
<evidence type="ECO:0000256" key="8">
    <source>
        <dbReference type="ARBA" id="ARBA00022842"/>
    </source>
</evidence>
<evidence type="ECO:0000256" key="7">
    <source>
        <dbReference type="ARBA" id="ARBA00022840"/>
    </source>
</evidence>
<dbReference type="InterPro" id="IPR046906">
    <property type="entry name" value="Mab-21_HhH/H2TH-like"/>
</dbReference>
<dbReference type="Gene3D" id="1.10.1410.40">
    <property type="match status" value="2"/>
</dbReference>
<evidence type="ECO:0000259" key="9">
    <source>
        <dbReference type="Pfam" id="PF03281"/>
    </source>
</evidence>
<feature type="domain" description="Mab-21-like nucleotidyltransferase" evidence="9">
    <location>
        <begin position="355"/>
        <end position="554"/>
    </location>
</feature>
<dbReference type="Pfam" id="PF03281">
    <property type="entry name" value="Mab-21"/>
    <property type="match status" value="1"/>
</dbReference>
<keyword evidence="12" id="KW-1185">Reference proteome</keyword>
<evidence type="ECO:0000256" key="2">
    <source>
        <dbReference type="ARBA" id="ARBA00008307"/>
    </source>
</evidence>
<feature type="domain" description="Mab-21-like HhH/H2TH-like" evidence="10">
    <location>
        <begin position="22"/>
        <end position="110"/>
    </location>
</feature>
<sequence length="918" mass="106027">MWRISFSIAEKEILSDSSDDFKACYRVLKYVRDSAADNLGLETSLVPSYVFKSVLLSRYFAAGAESKEQEYWLEQVEDTLDIVLRLIKHGDIQNFFLSGYNLLSTTDHKNKLRQIIVENMLSLVKGLKMTHTREEVRETKRQIRVLESVDILDFLLSEGVAGRDITAFFNKLFVNIDDVPTGGGDRKDVKFLEQITDLDELDLDEDVYVNLIQKWAALEYLFDQLILFLPEEVKILARKFYIRTWEKRKKFEREHKGCRAYPIKQITVRDAACQYIVSQFTDYIDEKGSRGGNCYSNLRKAIPPRYTSPEFLQDDDNEAEIIRQKLERLVSSIQVQVTKRDKRLQSTLIQIGSVYEGVKVHRPDEFDFKVRIDCLTNKSLLYPCENNPGYLRLGQDDEKWKEFQDEQGFLSPNKLCRHFKRLVNESWRTIDVPEGMAIQELDQGTIDGPWGPLFIGLVGGEGRPSEVMYIESHGPATTIKVSWNGGSSYSDLIISVDLTLALEYAISKLPVGLSDQLPQTVASGYLKRTGFHVVPAGFDMWRISFATAEKHILSDTPDEFKACYRVLKYVRDSVTNDLDLDASLVPSYIFKSVLLSRYFAAGEESKEKEYWLEQVEDTLDAVLQGIMHGDIQNFFLSGYNLLSTTDHKNKLRQFIVENMLSLVRGLKMTHTQEDVRERKRQIRVLEIVDILDFLLSEGLDGRDTAALWQKLFVNIYDVPSEESYEAKFSNQITNLDRLDLDEDVYEKLVQEWAAFEYIFDQLIAVLPEDLEILARKFYIRTWEKRKKFEQEHKDNPAHPIQQLAIHEVVCEHIVEYAENYIDGKGNTAANCYSNLHKALPPGYRSLGFLRDIANITLQQGSDRGRAVFKDRVKQYMSLVPESVLMSVVVGYLSQIFFHSKDVLRRKLDYINIPEVDLH</sequence>
<comment type="similarity">
    <text evidence="2">Belongs to the mab-21 family.</text>
</comment>
<evidence type="ECO:0000313" key="12">
    <source>
        <dbReference type="Proteomes" id="UP001159427"/>
    </source>
</evidence>
<dbReference type="PANTHER" id="PTHR10656">
    <property type="entry name" value="CELL FATE DETERMINING PROTEIN MAB21-RELATED"/>
    <property type="match status" value="1"/>
</dbReference>
<keyword evidence="6" id="KW-0547">Nucleotide-binding</keyword>
<dbReference type="InterPro" id="IPR046903">
    <property type="entry name" value="Mab-21-like_nuc_Trfase"/>
</dbReference>
<evidence type="ECO:0000256" key="4">
    <source>
        <dbReference type="ARBA" id="ARBA00022695"/>
    </source>
</evidence>
<keyword evidence="5" id="KW-0479">Metal-binding</keyword>
<dbReference type="Gene3D" id="3.30.460.90">
    <property type="match status" value="1"/>
</dbReference>
<evidence type="ECO:0000259" key="10">
    <source>
        <dbReference type="Pfam" id="PF20266"/>
    </source>
</evidence>
<organism evidence="11 12">
    <name type="scientific">Porites evermanni</name>
    <dbReference type="NCBI Taxonomy" id="104178"/>
    <lineage>
        <taxon>Eukaryota</taxon>
        <taxon>Metazoa</taxon>
        <taxon>Cnidaria</taxon>
        <taxon>Anthozoa</taxon>
        <taxon>Hexacorallia</taxon>
        <taxon>Scleractinia</taxon>
        <taxon>Fungiina</taxon>
        <taxon>Poritidae</taxon>
        <taxon>Porites</taxon>
    </lineage>
</organism>
<evidence type="ECO:0000256" key="1">
    <source>
        <dbReference type="ARBA" id="ARBA00001946"/>
    </source>
</evidence>